<evidence type="ECO:0000256" key="1">
    <source>
        <dbReference type="SAM" id="Phobius"/>
    </source>
</evidence>
<reference evidence="2 3" key="1">
    <citation type="submission" date="2013-02" db="EMBL/GenBank/DDBJ databases">
        <title>The Genome Sequence of Acinetobacter gerneri CIP 107464.</title>
        <authorList>
            <consortium name="The Broad Institute Genome Sequencing Platform"/>
            <consortium name="The Broad Institute Genome Sequencing Center for Infectious Disease"/>
            <person name="Cerqueira G."/>
            <person name="Feldgarden M."/>
            <person name="Courvalin P."/>
            <person name="Perichon B."/>
            <person name="Grillot-Courvalin C."/>
            <person name="Clermont D."/>
            <person name="Rocha E."/>
            <person name="Yoon E.-J."/>
            <person name="Nemec A."/>
            <person name="Walker B."/>
            <person name="Young S.K."/>
            <person name="Zeng Q."/>
            <person name="Gargeya S."/>
            <person name="Fitzgerald M."/>
            <person name="Haas B."/>
            <person name="Abouelleil A."/>
            <person name="Alvarado L."/>
            <person name="Arachchi H.M."/>
            <person name="Berlin A.M."/>
            <person name="Chapman S.B."/>
            <person name="Dewar J."/>
            <person name="Goldberg J."/>
            <person name="Griggs A."/>
            <person name="Gujja S."/>
            <person name="Hansen M."/>
            <person name="Howarth C."/>
            <person name="Imamovic A."/>
            <person name="Larimer J."/>
            <person name="McCowan C."/>
            <person name="Murphy C."/>
            <person name="Neiman D."/>
            <person name="Pearson M."/>
            <person name="Priest M."/>
            <person name="Roberts A."/>
            <person name="Saif S."/>
            <person name="Shea T."/>
            <person name="Sisk P."/>
            <person name="Sykes S."/>
            <person name="Wortman J."/>
            <person name="Nusbaum C."/>
            <person name="Birren B."/>
        </authorList>
    </citation>
    <scope>NUCLEOTIDE SEQUENCE [LARGE SCALE GENOMIC DNA]</scope>
    <source>
        <strain evidence="2 3">CIP 107464</strain>
    </source>
</reference>
<dbReference type="eggNOG" id="ENOG50303EQ">
    <property type="taxonomic scope" value="Bacteria"/>
</dbReference>
<dbReference type="EMBL" id="APPN01000083">
    <property type="protein sequence ID" value="ENV31561.1"/>
    <property type="molecule type" value="Genomic_DNA"/>
</dbReference>
<proteinExistence type="predicted"/>
<comment type="caution">
    <text evidence="2">The sequence shown here is derived from an EMBL/GenBank/DDBJ whole genome shotgun (WGS) entry which is preliminary data.</text>
</comment>
<name>N8Y4J2_9GAMM</name>
<feature type="transmembrane region" description="Helical" evidence="1">
    <location>
        <begin position="6"/>
        <end position="24"/>
    </location>
</feature>
<accession>N8Y4J2</accession>
<evidence type="ECO:0000313" key="2">
    <source>
        <dbReference type="EMBL" id="ENV31561.1"/>
    </source>
</evidence>
<keyword evidence="1" id="KW-0812">Transmembrane</keyword>
<evidence type="ECO:0000313" key="3">
    <source>
        <dbReference type="Proteomes" id="UP000013117"/>
    </source>
</evidence>
<keyword evidence="3" id="KW-1185">Reference proteome</keyword>
<organism evidence="2 3">
    <name type="scientific">Acinetobacter gerneri DSM 14967 = CIP 107464 = MTCC 9824</name>
    <dbReference type="NCBI Taxonomy" id="1120926"/>
    <lineage>
        <taxon>Bacteria</taxon>
        <taxon>Pseudomonadati</taxon>
        <taxon>Pseudomonadota</taxon>
        <taxon>Gammaproteobacteria</taxon>
        <taxon>Moraxellales</taxon>
        <taxon>Moraxellaceae</taxon>
        <taxon>Acinetobacter</taxon>
    </lineage>
</organism>
<keyword evidence="1" id="KW-1133">Transmembrane helix</keyword>
<dbReference type="AlphaFoldDB" id="N8Y4J2"/>
<gene>
    <name evidence="2" type="ORF">F960_03926</name>
</gene>
<dbReference type="HOGENOM" id="CLU_204325_0_0_6"/>
<keyword evidence="1" id="KW-0472">Membrane</keyword>
<dbReference type="STRING" id="202952.GCA_000747725_00129"/>
<sequence>MGEIHTWWFLVIAIFLAISVGRLGTVLRERFEQRNIEQRKLKTNKLS</sequence>
<protein>
    <submittedName>
        <fullName evidence="2">Uncharacterized protein</fullName>
    </submittedName>
</protein>
<dbReference type="Proteomes" id="UP000013117">
    <property type="component" value="Unassembled WGS sequence"/>
</dbReference>
<dbReference type="PATRIC" id="fig|1120926.3.peg.3807"/>